<evidence type="ECO:0000313" key="3">
    <source>
        <dbReference type="EMBL" id="SFF01108.1"/>
    </source>
</evidence>
<organism evidence="3 4">
    <name type="scientific">Nannocystis exedens</name>
    <dbReference type="NCBI Taxonomy" id="54"/>
    <lineage>
        <taxon>Bacteria</taxon>
        <taxon>Pseudomonadati</taxon>
        <taxon>Myxococcota</taxon>
        <taxon>Polyangia</taxon>
        <taxon>Nannocystales</taxon>
        <taxon>Nannocystaceae</taxon>
        <taxon>Nannocystis</taxon>
    </lineage>
</organism>
<name>A0A1I2F8Q6_9BACT</name>
<dbReference type="STRING" id="54.SAMN02745121_06500"/>
<keyword evidence="2" id="KW-0812">Transmembrane</keyword>
<keyword evidence="4" id="KW-1185">Reference proteome</keyword>
<dbReference type="Proteomes" id="UP000199400">
    <property type="component" value="Unassembled WGS sequence"/>
</dbReference>
<evidence type="ECO:0000256" key="1">
    <source>
        <dbReference type="SAM" id="MobiDB-lite"/>
    </source>
</evidence>
<feature type="region of interest" description="Disordered" evidence="1">
    <location>
        <begin position="933"/>
        <end position="959"/>
    </location>
</feature>
<feature type="transmembrane region" description="Helical" evidence="2">
    <location>
        <begin position="333"/>
        <end position="355"/>
    </location>
</feature>
<keyword evidence="2" id="KW-0472">Membrane</keyword>
<evidence type="ECO:0000313" key="4">
    <source>
        <dbReference type="Proteomes" id="UP000199400"/>
    </source>
</evidence>
<evidence type="ECO:0000256" key="2">
    <source>
        <dbReference type="SAM" id="Phobius"/>
    </source>
</evidence>
<feature type="transmembrane region" description="Helical" evidence="2">
    <location>
        <begin position="279"/>
        <end position="297"/>
    </location>
</feature>
<dbReference type="GO" id="GO:0045227">
    <property type="term" value="P:capsule polysaccharide biosynthetic process"/>
    <property type="evidence" value="ECO:0007669"/>
    <property type="project" value="InterPro"/>
</dbReference>
<feature type="compositionally biased region" description="Basic and acidic residues" evidence="1">
    <location>
        <begin position="948"/>
        <end position="957"/>
    </location>
</feature>
<dbReference type="RefSeq" id="WP_100793322.1">
    <property type="nucleotide sequence ID" value="NZ_FOMX01000025.1"/>
</dbReference>
<dbReference type="EMBL" id="FOMX01000025">
    <property type="protein sequence ID" value="SFF01108.1"/>
    <property type="molecule type" value="Genomic_DNA"/>
</dbReference>
<gene>
    <name evidence="3" type="ORF">SAMN02745121_06500</name>
</gene>
<dbReference type="AlphaFoldDB" id="A0A1I2F8Q6"/>
<protein>
    <submittedName>
        <fullName evidence="3">Capsule biosynthesis CapC</fullName>
    </submittedName>
</protein>
<keyword evidence="2" id="KW-1133">Transmembrane helix</keyword>
<dbReference type="InterPro" id="IPR008338">
    <property type="entry name" value="Capsule_biosynth_CapC"/>
</dbReference>
<dbReference type="Pfam" id="PF14102">
    <property type="entry name" value="Caps_synth_CapC"/>
    <property type="match status" value="2"/>
</dbReference>
<dbReference type="GO" id="GO:0016020">
    <property type="term" value="C:membrane"/>
    <property type="evidence" value="ECO:0007669"/>
    <property type="project" value="InterPro"/>
</dbReference>
<feature type="transmembrane region" description="Helical" evidence="2">
    <location>
        <begin position="246"/>
        <end position="267"/>
    </location>
</feature>
<proteinExistence type="predicted"/>
<feature type="transmembrane region" description="Helical" evidence="2">
    <location>
        <begin position="16"/>
        <end position="43"/>
    </location>
</feature>
<accession>A0A1I2F8Q6</accession>
<feature type="transmembrane region" description="Helical" evidence="2">
    <location>
        <begin position="309"/>
        <end position="326"/>
    </location>
</feature>
<sequence length="1065" mass="112779">MTPFEVLPHGGLDQSILIPVLVGVYVALFFTETFGWVFVGLVVPGYLASVLALQPTTAAVIVLEAIVTYLLARGLAYALAPTGVWAPFFGRDRFFVIVLASVLVRQHDQLWILPALSSWLELQLGTELPPVREFYSIGLVLVPLTANMLWKPGLVRGLGPLAVVVGLTYAILELVLLPLTNLSLSSFELLYEDSAIDFLGHARAYVLLLTTATLAARFNLRFGWDFGGILVPALLGLLWFTPLEMMVTLAEACILWSITKLLLRYTPLRRYNLEGPRKLALVFTLSVVLKWLLSLIVSVSMPGMRARELFGFGYLLSTLLAIRMLPKKATRRVLLPTISTAFAGWLIGSALGLGLDVAAPVPTPVPAFNPRNTSDRLLRSEAGALALGHVRAELAPPRLEAPPASALIAHAEAWSALAAWIAAPTDDAAATARDAAARADLGIHAMSAPTGLFHHVSYAISPIERGVVHTSWPSALVVPGASGPAIVVPRPVAEAPAAEAAGPLCAALSCRLVLVAGRDQVPGVIDTTFSAALARLAPEGAVELRADFDAPPGRPLVHLEAAAPIGLPALQPASPRGGAGLPPMALAEGAPPLLLGAPWGEGRRAVVRMHPETMRASLLRDAPEIRSAPALMPWLAEQVRAWSERPESGLAAPSVAELTFLERHVAEPLIHGFTEDRALAARFARLVDAEVWQLRDCGSRRPCRALVANGEILVLGTGPSKLVIEAIRVPEEAGTWRLAAELFSATSGRALLIAISRSGAGTSAFTPAQALHQALSADEAGAPRTIVQVRGLGARPGAPADALAIGRPRAGVGELPPVLSDMLTMSGPLSFVPRWRLLEDAPELAALVGVRDALMAFSAAFTADAAAILWFPPALRRVYALGDPCLDLRRLSALDLVPTGRSCAAWVRDEAALALGGAAPGVVDVRAVMSKGTAKEEPPARKSGRAAAEAREAEARGKPAAAAVPAPAADFMTALAQVEAYAESNNLHWLRLVLAEPGLRLQAGLGRTTGRGFLALCETGADRRCALVWLGPALPGRTVVPSKIRAVGPALWRRNRTLLVDGEER</sequence>
<feature type="transmembrane region" description="Helical" evidence="2">
    <location>
        <begin position="157"/>
        <end position="178"/>
    </location>
</feature>
<reference evidence="4" key="1">
    <citation type="submission" date="2016-10" db="EMBL/GenBank/DDBJ databases">
        <authorList>
            <person name="Varghese N."/>
            <person name="Submissions S."/>
        </authorList>
    </citation>
    <scope>NUCLEOTIDE SEQUENCE [LARGE SCALE GENOMIC DNA]</scope>
    <source>
        <strain evidence="4">ATCC 25963</strain>
    </source>
</reference>